<comment type="caution">
    <text evidence="2">The sequence shown here is derived from an EMBL/GenBank/DDBJ whole genome shotgun (WGS) entry which is preliminary data.</text>
</comment>
<reference evidence="2" key="1">
    <citation type="submission" date="2022-08" db="EMBL/GenBank/DDBJ databases">
        <authorList>
            <consortium name="DOE Joint Genome Institute"/>
            <person name="Min B."/>
            <person name="Sierra-Patev S."/>
            <person name="Naranjo-Ortiz M."/>
            <person name="Looney B."/>
            <person name="Konkel Z."/>
            <person name="Slot J.C."/>
            <person name="Sakamoto Y."/>
            <person name="Steenwyk J.L."/>
            <person name="Rokas A."/>
            <person name="Carro J."/>
            <person name="Camarero S."/>
            <person name="Ferreira P."/>
            <person name="Molpeceres G."/>
            <person name="Ruiz-duenas F.J."/>
            <person name="Serrano A."/>
            <person name="Henrissat B."/>
            <person name="Drula E."/>
            <person name="Hughes K.W."/>
            <person name="Mata J.L."/>
            <person name="Ishikawa N.K."/>
            <person name="Vargas-Isla R."/>
            <person name="Ushijima S."/>
            <person name="Smith C.A."/>
            <person name="Ahrendt S."/>
            <person name="Andreopoulos W."/>
            <person name="He G."/>
            <person name="LaButti K."/>
            <person name="Lipzen A."/>
            <person name="Ng V."/>
            <person name="Riley R."/>
            <person name="Sandor L."/>
            <person name="Barry K."/>
            <person name="Martinez A.T."/>
            <person name="Xiao Y."/>
            <person name="Gibbons J.G."/>
            <person name="Terashima K."/>
            <person name="Hibbett D.S."/>
            <person name="Grigoriev I.V."/>
        </authorList>
    </citation>
    <scope>NUCLEOTIDE SEQUENCE</scope>
    <source>
        <strain evidence="2">ET3784</strain>
    </source>
</reference>
<organism evidence="2 3">
    <name type="scientific">Lentinula guzmanii</name>
    <dbReference type="NCBI Taxonomy" id="2804957"/>
    <lineage>
        <taxon>Eukaryota</taxon>
        <taxon>Fungi</taxon>
        <taxon>Dikarya</taxon>
        <taxon>Basidiomycota</taxon>
        <taxon>Agaricomycotina</taxon>
        <taxon>Agaricomycetes</taxon>
        <taxon>Agaricomycetidae</taxon>
        <taxon>Agaricales</taxon>
        <taxon>Marasmiineae</taxon>
        <taxon>Omphalotaceae</taxon>
        <taxon>Lentinula</taxon>
    </lineage>
</organism>
<evidence type="ECO:0000256" key="1">
    <source>
        <dbReference type="SAM" id="MobiDB-lite"/>
    </source>
</evidence>
<evidence type="ECO:0000313" key="3">
    <source>
        <dbReference type="Proteomes" id="UP001176059"/>
    </source>
</evidence>
<feature type="compositionally biased region" description="Basic and acidic residues" evidence="1">
    <location>
        <begin position="425"/>
        <end position="443"/>
    </location>
</feature>
<dbReference type="Proteomes" id="UP001176059">
    <property type="component" value="Unassembled WGS sequence"/>
</dbReference>
<dbReference type="AlphaFoldDB" id="A0AA38MZK9"/>
<sequence length="846" mass="93192">MSRQNSQSGSYNPAYTTYSSTYNNGRNMMRNQPPTSSAPPTQFERHNRGLQQTHVHGKENPPSTCCRQAELERAQMLQMGPAVLQNSMASNVDHGEQHPATRKTSGYASRHPTAPDFVPVSHNDDTSAPVAQRFTVPVLSYQSNRTIQDYGSIVSAQTSHESSSVIFSPRPQMGVNGAPITGNTQRPAPDIHVGANANRDMVDHLNNTHTRSFHVSQPSPNVRAGNSRANATLQLLSPSYFPTPCPPPSPEIQHSVSPQNNLPSIYSGTSSQLSFPPGVIPATDIRARSGVSQATSRLSTVIENSAEHPSRIVTQSNRSFNSATVGVKSDAYSLHDKSDTNKTPTQKSATCHYASFSHSHEREGSITPVQASNKGFTVVPHGINGPGPQSEINQGSVDTRRGNAVPQTVPQHRHGKEQLNSSQRRIVDCKITPRDIDKLDHQRPVRRNSVAHSRTSETEDGRRESRKIHSRSRASSLNEHAAPFIPGQRTHSTPSQPSIHSGDNEPSKSNGGLDAPDNDNAFNKYLERFLDAFLNLDNLKEGLIIPEPICFEDVASHIRPVCHGVLPLLASANATRSAEGCINWLKFQGNSPAAIEYLSRYLAVSLFMANSHMQGIESKHCYYLFRLLVEGLTDDNIREQFCACLFSTSARFAQSILTVDIPPGVTGPSYFLLLEVVLVQAIIMGTLFRLSFVNMTSIVGFLRSLLEYRPHLARILTIHELIITAGEIICHPTNSRQIGDFLTTLHRKYVVPPPGGSLPDVYLAPEENKQAIFNQVRFLLQVRSSVVRFRCDSENLVYIGNPDVNLPMETSRGLKLKEICVHGVAEEQMRLGDYEKKVLSGCMDRL</sequence>
<name>A0AA38MZK9_9AGAR</name>
<protein>
    <submittedName>
        <fullName evidence="2">Uncharacterized protein</fullName>
    </submittedName>
</protein>
<feature type="compositionally biased region" description="Basic and acidic residues" evidence="1">
    <location>
        <begin position="454"/>
        <end position="463"/>
    </location>
</feature>
<feature type="region of interest" description="Disordered" evidence="1">
    <location>
        <begin position="91"/>
        <end position="114"/>
    </location>
</feature>
<proteinExistence type="predicted"/>
<feature type="compositionally biased region" description="Polar residues" evidence="1">
    <location>
        <begin position="489"/>
        <end position="501"/>
    </location>
</feature>
<dbReference type="EMBL" id="JANVFO010000026">
    <property type="protein sequence ID" value="KAJ3732105.1"/>
    <property type="molecule type" value="Genomic_DNA"/>
</dbReference>
<keyword evidence="3" id="KW-1185">Reference proteome</keyword>
<accession>A0AA38MZK9</accession>
<feature type="region of interest" description="Disordered" evidence="1">
    <location>
        <begin position="383"/>
        <end position="516"/>
    </location>
</feature>
<feature type="region of interest" description="Disordered" evidence="1">
    <location>
        <begin position="1"/>
        <end position="44"/>
    </location>
</feature>
<gene>
    <name evidence="2" type="ORF">DFJ43DRAFT_1075594</name>
</gene>
<feature type="compositionally biased region" description="Polar residues" evidence="1">
    <location>
        <begin position="1"/>
        <end position="40"/>
    </location>
</feature>
<evidence type="ECO:0000313" key="2">
    <source>
        <dbReference type="EMBL" id="KAJ3732105.1"/>
    </source>
</evidence>
<reference evidence="2" key="2">
    <citation type="journal article" date="2023" name="Proc. Natl. Acad. Sci. U.S.A.">
        <title>A global phylogenomic analysis of the shiitake genus Lentinula.</title>
        <authorList>
            <person name="Sierra-Patev S."/>
            <person name="Min B."/>
            <person name="Naranjo-Ortiz M."/>
            <person name="Looney B."/>
            <person name="Konkel Z."/>
            <person name="Slot J.C."/>
            <person name="Sakamoto Y."/>
            <person name="Steenwyk J.L."/>
            <person name="Rokas A."/>
            <person name="Carro J."/>
            <person name="Camarero S."/>
            <person name="Ferreira P."/>
            <person name="Molpeceres G."/>
            <person name="Ruiz-Duenas F.J."/>
            <person name="Serrano A."/>
            <person name="Henrissat B."/>
            <person name="Drula E."/>
            <person name="Hughes K.W."/>
            <person name="Mata J.L."/>
            <person name="Ishikawa N.K."/>
            <person name="Vargas-Isla R."/>
            <person name="Ushijima S."/>
            <person name="Smith C.A."/>
            <person name="Donoghue J."/>
            <person name="Ahrendt S."/>
            <person name="Andreopoulos W."/>
            <person name="He G."/>
            <person name="LaButti K."/>
            <person name="Lipzen A."/>
            <person name="Ng V."/>
            <person name="Riley R."/>
            <person name="Sandor L."/>
            <person name="Barry K."/>
            <person name="Martinez A.T."/>
            <person name="Xiao Y."/>
            <person name="Gibbons J.G."/>
            <person name="Terashima K."/>
            <person name="Grigoriev I.V."/>
            <person name="Hibbett D."/>
        </authorList>
    </citation>
    <scope>NUCLEOTIDE SEQUENCE</scope>
    <source>
        <strain evidence="2">ET3784</strain>
    </source>
</reference>